<protein>
    <submittedName>
        <fullName evidence="1">D-mannonate dehydratase</fullName>
    </submittedName>
</protein>
<dbReference type="EMBL" id="OL634959">
    <property type="protein sequence ID" value="UMO77797.1"/>
    <property type="molecule type" value="Genomic_DNA"/>
</dbReference>
<organism evidence="1 2">
    <name type="scientific">Bacteriophage Phi NF-1</name>
    <dbReference type="NCBI Taxonomy" id="2900273"/>
    <lineage>
        <taxon>Viruses</taxon>
        <taxon>Duplodnaviria</taxon>
        <taxon>Heunggongvirae</taxon>
        <taxon>Uroviricota</taxon>
        <taxon>Caudoviricetes</taxon>
        <taxon>Autographivirales</taxon>
        <taxon>Autoscriptoviridae</taxon>
        <taxon>Catalonvirus</taxon>
        <taxon>Catalonvirus NF1</taxon>
    </lineage>
</organism>
<sequence>MTCSFNHIDNIVGKMHDFLLWSEDISAEEWKQHSDIDFIEALRVYADEVEFWLGE</sequence>
<name>A0A976MFZ4_9CAUD</name>
<keyword evidence="2" id="KW-1185">Reference proteome</keyword>
<evidence type="ECO:0000313" key="1">
    <source>
        <dbReference type="EMBL" id="UMO77797.1"/>
    </source>
</evidence>
<proteinExistence type="predicted"/>
<reference evidence="1" key="1">
    <citation type="submission" date="2021-11" db="EMBL/GenBank/DDBJ databases">
        <title>Phage-based biocontrol of nitrification in agricultural soil.</title>
        <authorList>
            <person name="Muniesa M."/>
            <person name="Quiros P."/>
            <person name="Salaet I."/>
        </authorList>
    </citation>
    <scope>NUCLEOTIDE SEQUENCE</scope>
</reference>
<evidence type="ECO:0000313" key="2">
    <source>
        <dbReference type="Proteomes" id="UP001061889"/>
    </source>
</evidence>
<accession>A0A976MFZ4</accession>
<dbReference type="Proteomes" id="UP001061889">
    <property type="component" value="Segment"/>
</dbReference>